<dbReference type="EMBL" id="JAUHJR010000006">
    <property type="protein sequence ID" value="MDN4162573.1"/>
    <property type="molecule type" value="Genomic_DNA"/>
</dbReference>
<evidence type="ECO:0000313" key="5">
    <source>
        <dbReference type="Proteomes" id="UP001168537"/>
    </source>
</evidence>
<dbReference type="InterPro" id="IPR027381">
    <property type="entry name" value="LytR/CpsA/Psr_C"/>
</dbReference>
<keyword evidence="2" id="KW-0812">Transmembrane</keyword>
<name>A0ABT8EWZ1_9ACTN</name>
<reference evidence="4" key="1">
    <citation type="submission" date="2023-06" db="EMBL/GenBank/DDBJ databases">
        <title>Draft genome sequence of Nocardioides sp. SOB72.</title>
        <authorList>
            <person name="Zhang G."/>
        </authorList>
    </citation>
    <scope>NUCLEOTIDE SEQUENCE</scope>
    <source>
        <strain evidence="4">SOB72</strain>
    </source>
</reference>
<keyword evidence="2" id="KW-0472">Membrane</keyword>
<accession>A0ABT8EWZ1</accession>
<evidence type="ECO:0000259" key="3">
    <source>
        <dbReference type="Pfam" id="PF13399"/>
    </source>
</evidence>
<evidence type="ECO:0000256" key="1">
    <source>
        <dbReference type="SAM" id="MobiDB-lite"/>
    </source>
</evidence>
<dbReference type="Proteomes" id="UP001168537">
    <property type="component" value="Unassembled WGS sequence"/>
</dbReference>
<protein>
    <submittedName>
        <fullName evidence="4">LytR C-terminal domain-containing protein</fullName>
    </submittedName>
</protein>
<feature type="domain" description="LytR/CpsA/Psr regulator C-terminal" evidence="3">
    <location>
        <begin position="84"/>
        <end position="165"/>
    </location>
</feature>
<dbReference type="Pfam" id="PF13399">
    <property type="entry name" value="LytR_C"/>
    <property type="match status" value="1"/>
</dbReference>
<feature type="region of interest" description="Disordered" evidence="1">
    <location>
        <begin position="51"/>
        <end position="78"/>
    </location>
</feature>
<evidence type="ECO:0000313" key="4">
    <source>
        <dbReference type="EMBL" id="MDN4162573.1"/>
    </source>
</evidence>
<dbReference type="Gene3D" id="3.30.70.2390">
    <property type="match status" value="1"/>
</dbReference>
<dbReference type="RefSeq" id="WP_300961736.1">
    <property type="nucleotide sequence ID" value="NZ_JAUHJR010000006.1"/>
</dbReference>
<sequence length="170" mass="17934">MAAPRTARHRDQRGFVFPSPVVMLSIVAVAMAAIAFVATRGGEPTEREITTISVEESASPSPTASASPTGKPKPAKPPVQRAKVYVEVYNNSGITGLAGTVADRAGQAGWQVVGSDNWVGTIPASTVYFPPRLERAAKVLALDLGVERTMPAVDPMRLDRLTVILTGPLD</sequence>
<keyword evidence="5" id="KW-1185">Reference proteome</keyword>
<comment type="caution">
    <text evidence="4">The sequence shown here is derived from an EMBL/GenBank/DDBJ whole genome shotgun (WGS) entry which is preliminary data.</text>
</comment>
<evidence type="ECO:0000256" key="2">
    <source>
        <dbReference type="SAM" id="Phobius"/>
    </source>
</evidence>
<proteinExistence type="predicted"/>
<feature type="compositionally biased region" description="Low complexity" evidence="1">
    <location>
        <begin position="57"/>
        <end position="69"/>
    </location>
</feature>
<keyword evidence="2" id="KW-1133">Transmembrane helix</keyword>
<feature type="transmembrane region" description="Helical" evidence="2">
    <location>
        <begin position="21"/>
        <end position="39"/>
    </location>
</feature>
<gene>
    <name evidence="4" type="ORF">QWY29_14495</name>
</gene>
<organism evidence="4 5">
    <name type="scientific">Nocardioides abyssi</name>
    <dbReference type="NCBI Taxonomy" id="3058370"/>
    <lineage>
        <taxon>Bacteria</taxon>
        <taxon>Bacillati</taxon>
        <taxon>Actinomycetota</taxon>
        <taxon>Actinomycetes</taxon>
        <taxon>Propionibacteriales</taxon>
        <taxon>Nocardioidaceae</taxon>
        <taxon>Nocardioides</taxon>
    </lineage>
</organism>